<keyword evidence="7 10" id="KW-0067">ATP-binding</keyword>
<evidence type="ECO:0000256" key="7">
    <source>
        <dbReference type="ARBA" id="ARBA00022840"/>
    </source>
</evidence>
<dbReference type="PROSITE" id="PS00107">
    <property type="entry name" value="PROTEIN_KINASE_ATP"/>
    <property type="match status" value="1"/>
</dbReference>
<organism evidence="13 14">
    <name type="scientific">Cotesia glomerata</name>
    <name type="common">Lepidopteran parasitic wasp</name>
    <name type="synonym">Apanteles glomeratus</name>
    <dbReference type="NCBI Taxonomy" id="32391"/>
    <lineage>
        <taxon>Eukaryota</taxon>
        <taxon>Metazoa</taxon>
        <taxon>Ecdysozoa</taxon>
        <taxon>Arthropoda</taxon>
        <taxon>Hexapoda</taxon>
        <taxon>Insecta</taxon>
        <taxon>Pterygota</taxon>
        <taxon>Neoptera</taxon>
        <taxon>Endopterygota</taxon>
        <taxon>Hymenoptera</taxon>
        <taxon>Apocrita</taxon>
        <taxon>Ichneumonoidea</taxon>
        <taxon>Braconidae</taxon>
        <taxon>Microgastrinae</taxon>
        <taxon>Cotesia</taxon>
    </lineage>
</organism>
<comment type="catalytic activity">
    <reaction evidence="9">
        <text>L-seryl-[protein] + ATP = O-phospho-L-seryl-[protein] + ADP + H(+)</text>
        <dbReference type="Rhea" id="RHEA:17989"/>
        <dbReference type="Rhea" id="RHEA-COMP:9863"/>
        <dbReference type="Rhea" id="RHEA-COMP:11604"/>
        <dbReference type="ChEBI" id="CHEBI:15378"/>
        <dbReference type="ChEBI" id="CHEBI:29999"/>
        <dbReference type="ChEBI" id="CHEBI:30616"/>
        <dbReference type="ChEBI" id="CHEBI:83421"/>
        <dbReference type="ChEBI" id="CHEBI:456216"/>
        <dbReference type="EC" id="2.7.11.22"/>
    </reaction>
</comment>
<dbReference type="InterPro" id="IPR011009">
    <property type="entry name" value="Kinase-like_dom_sf"/>
</dbReference>
<dbReference type="FunFam" id="3.30.200.20:FF:000049">
    <property type="entry name" value="cyclin-dependent kinase-like 1 isoform X1"/>
    <property type="match status" value="1"/>
</dbReference>
<dbReference type="AlphaFoldDB" id="A0AAV7I6C1"/>
<dbReference type="PANTHER" id="PTHR24056">
    <property type="entry name" value="CELL DIVISION PROTEIN KINASE"/>
    <property type="match status" value="1"/>
</dbReference>
<name>A0AAV7I6C1_COTGL</name>
<dbReference type="InterPro" id="IPR000719">
    <property type="entry name" value="Prot_kinase_dom"/>
</dbReference>
<evidence type="ECO:0000256" key="10">
    <source>
        <dbReference type="PROSITE-ProRule" id="PRU10141"/>
    </source>
</evidence>
<evidence type="ECO:0000256" key="2">
    <source>
        <dbReference type="ARBA" id="ARBA00012425"/>
    </source>
</evidence>
<evidence type="ECO:0000256" key="1">
    <source>
        <dbReference type="ARBA" id="ARBA00006485"/>
    </source>
</evidence>
<accession>A0AAV7I6C1</accession>
<dbReference type="InterPro" id="IPR017441">
    <property type="entry name" value="Protein_kinase_ATP_BS"/>
</dbReference>
<dbReference type="PROSITE" id="PS00108">
    <property type="entry name" value="PROTEIN_KINASE_ST"/>
    <property type="match status" value="1"/>
</dbReference>
<evidence type="ECO:0000259" key="12">
    <source>
        <dbReference type="PROSITE" id="PS50011"/>
    </source>
</evidence>
<evidence type="ECO:0000256" key="6">
    <source>
        <dbReference type="ARBA" id="ARBA00022777"/>
    </source>
</evidence>
<protein>
    <recommendedName>
        <fullName evidence="2">cyclin-dependent kinase</fullName>
        <ecNumber evidence="2">2.7.11.22</ecNumber>
    </recommendedName>
</protein>
<dbReference type="PANTHER" id="PTHR24056:SF400">
    <property type="entry name" value="KINASE, PUTATIVE-RELATED"/>
    <property type="match status" value="1"/>
</dbReference>
<evidence type="ECO:0000256" key="9">
    <source>
        <dbReference type="ARBA" id="ARBA00048367"/>
    </source>
</evidence>
<gene>
    <name evidence="13" type="ORF">KQX54_018189</name>
</gene>
<evidence type="ECO:0000256" key="5">
    <source>
        <dbReference type="ARBA" id="ARBA00022741"/>
    </source>
</evidence>
<comment type="similarity">
    <text evidence="1">Belongs to the protein kinase superfamily. CMGC Ser/Thr protein kinase family. CDC2/CDKX subfamily.</text>
</comment>
<dbReference type="FunFam" id="1.10.510.10:FF:000624">
    <property type="entry name" value="Mitogen-activated protein kinase"/>
    <property type="match status" value="1"/>
</dbReference>
<keyword evidence="3 11" id="KW-0723">Serine/threonine-protein kinase</keyword>
<dbReference type="InterPro" id="IPR050108">
    <property type="entry name" value="CDK"/>
</dbReference>
<dbReference type="Pfam" id="PF00069">
    <property type="entry name" value="Pkinase"/>
    <property type="match status" value="1"/>
</dbReference>
<comment type="caution">
    <text evidence="13">The sequence shown here is derived from an EMBL/GenBank/DDBJ whole genome shotgun (WGS) entry which is preliminary data.</text>
</comment>
<sequence length="407" mass="47176">MDKYENIEVVGEGSYGIVIKCRHRETGEIVAIKKFLETEEDVHVRKMAFREIRMLKKLRHDNLVNMIEVFRRRKRFYLVFEYLDHTVLDELEVSSNGLGPQVSRRYIFQVLRGLNFCHSNHIMHRDVKPENVLVSPNGVIKLCDFGFARVITGNESCTDYVATRWYRAPELLIGELRYGKAVDVWAVGCLYAEMVSGDPLFPGESDVDQLYQITRVLGGLCNKHQSIVNKNGIASKHRKMADESELKSLKNHFPSWSSASLDFLSQTLKMDPETRLSCAQLLQHALFTQDNFAEKFLSELQVIIARENSKNLLQKRFERRLTSEETPRSYESAGRWRTHLIKEMGCKDEDTEKKQKQSLFIGSVSLGKFYLKKSDVPKKNFSLPALPYLHTKNLKKEKESRNKNFRS</sequence>
<reference evidence="13 14" key="1">
    <citation type="journal article" date="2021" name="J. Hered.">
        <title>A chromosome-level genome assembly of the parasitoid wasp, Cotesia glomerata (Hymenoptera: Braconidae).</title>
        <authorList>
            <person name="Pinto B.J."/>
            <person name="Weis J.J."/>
            <person name="Gamble T."/>
            <person name="Ode P.J."/>
            <person name="Paul R."/>
            <person name="Zaspel J.M."/>
        </authorList>
    </citation>
    <scope>NUCLEOTIDE SEQUENCE [LARGE SCALE GENOMIC DNA]</scope>
    <source>
        <strain evidence="13">CgM1</strain>
    </source>
</reference>
<proteinExistence type="inferred from homology"/>
<evidence type="ECO:0000256" key="3">
    <source>
        <dbReference type="ARBA" id="ARBA00022527"/>
    </source>
</evidence>
<dbReference type="SMART" id="SM00220">
    <property type="entry name" value="S_TKc"/>
    <property type="match status" value="1"/>
</dbReference>
<evidence type="ECO:0000256" key="4">
    <source>
        <dbReference type="ARBA" id="ARBA00022679"/>
    </source>
</evidence>
<evidence type="ECO:0000313" key="13">
    <source>
        <dbReference type="EMBL" id="KAH0547259.1"/>
    </source>
</evidence>
<dbReference type="Gene3D" id="1.10.510.10">
    <property type="entry name" value="Transferase(Phosphotransferase) domain 1"/>
    <property type="match status" value="1"/>
</dbReference>
<dbReference type="PROSITE" id="PS50011">
    <property type="entry name" value="PROTEIN_KINASE_DOM"/>
    <property type="match status" value="1"/>
</dbReference>
<feature type="domain" description="Protein kinase" evidence="12">
    <location>
        <begin position="4"/>
        <end position="287"/>
    </location>
</feature>
<evidence type="ECO:0000256" key="11">
    <source>
        <dbReference type="RuleBase" id="RU000304"/>
    </source>
</evidence>
<dbReference type="SUPFAM" id="SSF56112">
    <property type="entry name" value="Protein kinase-like (PK-like)"/>
    <property type="match status" value="1"/>
</dbReference>
<dbReference type="Proteomes" id="UP000826195">
    <property type="component" value="Unassembled WGS sequence"/>
</dbReference>
<dbReference type="GO" id="GO:0005524">
    <property type="term" value="F:ATP binding"/>
    <property type="evidence" value="ECO:0007669"/>
    <property type="project" value="UniProtKB-UniRule"/>
</dbReference>
<dbReference type="GO" id="GO:0004693">
    <property type="term" value="F:cyclin-dependent protein serine/threonine kinase activity"/>
    <property type="evidence" value="ECO:0007669"/>
    <property type="project" value="UniProtKB-EC"/>
</dbReference>
<dbReference type="EC" id="2.7.11.22" evidence="2"/>
<dbReference type="Gene3D" id="3.30.200.20">
    <property type="entry name" value="Phosphorylase Kinase, domain 1"/>
    <property type="match status" value="1"/>
</dbReference>
<evidence type="ECO:0000313" key="14">
    <source>
        <dbReference type="Proteomes" id="UP000826195"/>
    </source>
</evidence>
<evidence type="ECO:0000256" key="8">
    <source>
        <dbReference type="ARBA" id="ARBA00047811"/>
    </source>
</evidence>
<dbReference type="GO" id="GO:0005634">
    <property type="term" value="C:nucleus"/>
    <property type="evidence" value="ECO:0007669"/>
    <property type="project" value="TreeGrafter"/>
</dbReference>
<keyword evidence="5 10" id="KW-0547">Nucleotide-binding</keyword>
<keyword evidence="14" id="KW-1185">Reference proteome</keyword>
<dbReference type="EMBL" id="JAHXZJ010002237">
    <property type="protein sequence ID" value="KAH0547259.1"/>
    <property type="molecule type" value="Genomic_DNA"/>
</dbReference>
<comment type="catalytic activity">
    <reaction evidence="8">
        <text>L-threonyl-[protein] + ATP = O-phospho-L-threonyl-[protein] + ADP + H(+)</text>
        <dbReference type="Rhea" id="RHEA:46608"/>
        <dbReference type="Rhea" id="RHEA-COMP:11060"/>
        <dbReference type="Rhea" id="RHEA-COMP:11605"/>
        <dbReference type="ChEBI" id="CHEBI:15378"/>
        <dbReference type="ChEBI" id="CHEBI:30013"/>
        <dbReference type="ChEBI" id="CHEBI:30616"/>
        <dbReference type="ChEBI" id="CHEBI:61977"/>
        <dbReference type="ChEBI" id="CHEBI:456216"/>
        <dbReference type="EC" id="2.7.11.22"/>
    </reaction>
</comment>
<keyword evidence="4" id="KW-0808">Transferase</keyword>
<feature type="binding site" evidence="10">
    <location>
        <position position="34"/>
    </location>
    <ligand>
        <name>ATP</name>
        <dbReference type="ChEBI" id="CHEBI:30616"/>
    </ligand>
</feature>
<keyword evidence="6" id="KW-0418">Kinase</keyword>
<dbReference type="InterPro" id="IPR008271">
    <property type="entry name" value="Ser/Thr_kinase_AS"/>
</dbReference>